<feature type="region of interest" description="Disordered" evidence="2">
    <location>
        <begin position="578"/>
        <end position="639"/>
    </location>
</feature>
<dbReference type="InParanoid" id="A0A0H2R4S1"/>
<feature type="region of interest" description="Disordered" evidence="2">
    <location>
        <begin position="170"/>
        <end position="192"/>
    </location>
</feature>
<dbReference type="AlphaFoldDB" id="A0A0H2R4S1"/>
<dbReference type="EMBL" id="KQ086180">
    <property type="protein sequence ID" value="KLO06795.1"/>
    <property type="molecule type" value="Genomic_DNA"/>
</dbReference>
<accession>A0A0H2R4S1</accession>
<feature type="compositionally biased region" description="Low complexity" evidence="2">
    <location>
        <begin position="618"/>
        <end position="631"/>
    </location>
</feature>
<keyword evidence="4" id="KW-1185">Reference proteome</keyword>
<gene>
    <name evidence="3" type="ORF">SCHPADRAFT_1002114</name>
</gene>
<proteinExistence type="predicted"/>
<feature type="compositionally biased region" description="Polar residues" evidence="2">
    <location>
        <begin position="171"/>
        <end position="180"/>
    </location>
</feature>
<feature type="compositionally biased region" description="Low complexity" evidence="2">
    <location>
        <begin position="470"/>
        <end position="489"/>
    </location>
</feature>
<feature type="region of interest" description="Disordered" evidence="2">
    <location>
        <begin position="461"/>
        <end position="495"/>
    </location>
</feature>
<evidence type="ECO:0000313" key="3">
    <source>
        <dbReference type="EMBL" id="KLO06795.1"/>
    </source>
</evidence>
<feature type="coiled-coil region" evidence="1">
    <location>
        <begin position="322"/>
        <end position="356"/>
    </location>
</feature>
<feature type="region of interest" description="Disordered" evidence="2">
    <location>
        <begin position="114"/>
        <end position="156"/>
    </location>
</feature>
<name>A0A0H2R4S1_9AGAM</name>
<dbReference type="OrthoDB" id="3265863at2759"/>
<reference evidence="3 4" key="1">
    <citation type="submission" date="2015-04" db="EMBL/GenBank/DDBJ databases">
        <title>Complete genome sequence of Schizopora paradoxa KUC8140, a cosmopolitan wood degrader in East Asia.</title>
        <authorList>
            <consortium name="DOE Joint Genome Institute"/>
            <person name="Min B."/>
            <person name="Park H."/>
            <person name="Jang Y."/>
            <person name="Kim J.-J."/>
            <person name="Kim K.H."/>
            <person name="Pangilinan J."/>
            <person name="Lipzen A."/>
            <person name="Riley R."/>
            <person name="Grigoriev I.V."/>
            <person name="Spatafora J.W."/>
            <person name="Choi I.-G."/>
        </authorList>
    </citation>
    <scope>NUCLEOTIDE SEQUENCE [LARGE SCALE GENOMIC DNA]</scope>
    <source>
        <strain evidence="3 4">KUC8140</strain>
    </source>
</reference>
<evidence type="ECO:0000313" key="4">
    <source>
        <dbReference type="Proteomes" id="UP000053477"/>
    </source>
</evidence>
<keyword evidence="1" id="KW-0175">Coiled coil</keyword>
<organism evidence="3 4">
    <name type="scientific">Schizopora paradoxa</name>
    <dbReference type="NCBI Taxonomy" id="27342"/>
    <lineage>
        <taxon>Eukaryota</taxon>
        <taxon>Fungi</taxon>
        <taxon>Dikarya</taxon>
        <taxon>Basidiomycota</taxon>
        <taxon>Agaricomycotina</taxon>
        <taxon>Agaricomycetes</taxon>
        <taxon>Hymenochaetales</taxon>
        <taxon>Schizoporaceae</taxon>
        <taxon>Schizopora</taxon>
    </lineage>
</organism>
<sequence length="652" mass="72010">MGRPLFSTLIEPAVRVSEPVYTDEVIKGGGIACERWSITNPFDPDDDAFFDNEHAVYEAFLTDDEVRAQAQATRSVLSSFHGARAGRGPASTSELLEHRRLVERTNIRVPFEDLMGQEQSRTQAESERLLAAAEAPRSRRPASSRPEEGSTIPRAGVRIRTRVMNRMISGDATTVGSSSPRRGATENPPVRLHTRVDGSYTFAVGSAETQPTYPIRSAYSEERVRIPREQQEREIRENQMRLREVQLRAQEALRTRNLASDERAELARELRNHHIESYERRQHVAEQGARGTRHLDDVVGRIREGTELSASLIQRFPDSVEAREARDALNEADAMIEETLRRDDEMEQEIRALQDRDLDQDGGERNERLRAIQSRRIAINTDLDSLRPSRALSPSSVAASATSSSGSSRIVAPRMARSPISPPSAMPLHAFALPNMRTRARPRQPSDAESLDDMPGLLEVEHSSEDEDSFGSQTDSSSDWSTDLSGRSSPADERTVINPTYLVPVVPPQLDFDRHDWTFDGSRAARDAERSPSPPDLIVDTPVSTEASFTLASMSLDTMDLSTSPSTVYSTMPIPIPSTPSRSHARSASSGTPGAGGVLSMTPPASVTPRFLTWGGRSTSPSNATPASPSANRRRRTSATLPWLSSQNWNAF</sequence>
<dbReference type="Proteomes" id="UP000053477">
    <property type="component" value="Unassembled WGS sequence"/>
</dbReference>
<feature type="region of interest" description="Disordered" evidence="2">
    <location>
        <begin position="387"/>
        <end position="423"/>
    </location>
</feature>
<feature type="coiled-coil region" evidence="1">
    <location>
        <begin position="228"/>
        <end position="269"/>
    </location>
</feature>
<evidence type="ECO:0000256" key="2">
    <source>
        <dbReference type="SAM" id="MobiDB-lite"/>
    </source>
</evidence>
<feature type="compositionally biased region" description="Low complexity" evidence="2">
    <location>
        <begin position="387"/>
        <end position="408"/>
    </location>
</feature>
<evidence type="ECO:0000256" key="1">
    <source>
        <dbReference type="SAM" id="Coils"/>
    </source>
</evidence>
<protein>
    <submittedName>
        <fullName evidence="3">Uncharacterized protein</fullName>
    </submittedName>
</protein>